<evidence type="ECO:0000259" key="2">
    <source>
        <dbReference type="PROSITE" id="PS50142"/>
    </source>
</evidence>
<keyword evidence="1" id="KW-0378">Hydrolase</keyword>
<accession>A0A0B6ZKR6</accession>
<name>A0A0B6ZKR6_9EUPU</name>
<dbReference type="GO" id="GO:0030422">
    <property type="term" value="P:siRNA processing"/>
    <property type="evidence" value="ECO:0007669"/>
    <property type="project" value="TreeGrafter"/>
</dbReference>
<dbReference type="CDD" id="cd00593">
    <property type="entry name" value="RIBOc"/>
    <property type="match status" value="1"/>
</dbReference>
<protein>
    <recommendedName>
        <fullName evidence="2">RNase III domain-containing protein</fullName>
    </recommendedName>
</protein>
<proteinExistence type="predicted"/>
<reference evidence="3" key="1">
    <citation type="submission" date="2014-12" db="EMBL/GenBank/DDBJ databases">
        <title>Insight into the proteome of Arion vulgaris.</title>
        <authorList>
            <person name="Aradska J."/>
            <person name="Bulat T."/>
            <person name="Smidak R."/>
            <person name="Sarate P."/>
            <person name="Gangsoo J."/>
            <person name="Sialana F."/>
            <person name="Bilban M."/>
            <person name="Lubec G."/>
        </authorList>
    </citation>
    <scope>NUCLEOTIDE SEQUENCE</scope>
    <source>
        <tissue evidence="3">Skin</tissue>
    </source>
</reference>
<dbReference type="GO" id="GO:0004530">
    <property type="term" value="F:deoxyribonuclease I activity"/>
    <property type="evidence" value="ECO:0007669"/>
    <property type="project" value="TreeGrafter"/>
</dbReference>
<dbReference type="GO" id="GO:0004525">
    <property type="term" value="F:ribonuclease III activity"/>
    <property type="evidence" value="ECO:0007669"/>
    <property type="project" value="InterPro"/>
</dbReference>
<dbReference type="PANTHER" id="PTHR14950:SF37">
    <property type="entry name" value="ENDORIBONUCLEASE DICER"/>
    <property type="match status" value="1"/>
</dbReference>
<feature type="domain" description="RNase III" evidence="2">
    <location>
        <begin position="23"/>
        <end position="89"/>
    </location>
</feature>
<evidence type="ECO:0000313" key="3">
    <source>
        <dbReference type="EMBL" id="CEK68345.1"/>
    </source>
</evidence>
<dbReference type="GO" id="GO:0003723">
    <property type="term" value="F:RNA binding"/>
    <property type="evidence" value="ECO:0007669"/>
    <property type="project" value="TreeGrafter"/>
</dbReference>
<evidence type="ECO:0000256" key="1">
    <source>
        <dbReference type="ARBA" id="ARBA00022801"/>
    </source>
</evidence>
<dbReference type="PANTHER" id="PTHR14950">
    <property type="entry name" value="DICER-RELATED"/>
    <property type="match status" value="1"/>
</dbReference>
<dbReference type="InterPro" id="IPR036389">
    <property type="entry name" value="RNase_III_sf"/>
</dbReference>
<dbReference type="PROSITE" id="PS50142">
    <property type="entry name" value="RNASE_3_2"/>
    <property type="match status" value="1"/>
</dbReference>
<dbReference type="AlphaFoldDB" id="A0A0B6ZKR6"/>
<dbReference type="Pfam" id="PF00636">
    <property type="entry name" value="Ribonuclease_3"/>
    <property type="match status" value="1"/>
</dbReference>
<dbReference type="SMART" id="SM00535">
    <property type="entry name" value="RIBOc"/>
    <property type="match status" value="1"/>
</dbReference>
<feature type="non-terminal residue" evidence="3">
    <location>
        <position position="191"/>
    </location>
</feature>
<dbReference type="Gene3D" id="1.10.1520.10">
    <property type="entry name" value="Ribonuclease III domain"/>
    <property type="match status" value="1"/>
</dbReference>
<dbReference type="GO" id="GO:0070578">
    <property type="term" value="C:RISC-loading complex"/>
    <property type="evidence" value="ECO:0007669"/>
    <property type="project" value="TreeGrafter"/>
</dbReference>
<dbReference type="GO" id="GO:0005737">
    <property type="term" value="C:cytoplasm"/>
    <property type="evidence" value="ECO:0007669"/>
    <property type="project" value="TreeGrafter"/>
</dbReference>
<dbReference type="GO" id="GO:0005634">
    <property type="term" value="C:nucleus"/>
    <property type="evidence" value="ECO:0007669"/>
    <property type="project" value="TreeGrafter"/>
</dbReference>
<organism evidence="3">
    <name type="scientific">Arion vulgaris</name>
    <dbReference type="NCBI Taxonomy" id="1028688"/>
    <lineage>
        <taxon>Eukaryota</taxon>
        <taxon>Metazoa</taxon>
        <taxon>Spiralia</taxon>
        <taxon>Lophotrochozoa</taxon>
        <taxon>Mollusca</taxon>
        <taxon>Gastropoda</taxon>
        <taxon>Heterobranchia</taxon>
        <taxon>Euthyneura</taxon>
        <taxon>Panpulmonata</taxon>
        <taxon>Eupulmonata</taxon>
        <taxon>Stylommatophora</taxon>
        <taxon>Helicina</taxon>
        <taxon>Arionoidea</taxon>
        <taxon>Arionidae</taxon>
        <taxon>Arion</taxon>
    </lineage>
</organism>
<dbReference type="SUPFAM" id="SSF69065">
    <property type="entry name" value="RNase III domain-like"/>
    <property type="match status" value="1"/>
</dbReference>
<dbReference type="InterPro" id="IPR000999">
    <property type="entry name" value="RNase_III_dom"/>
</dbReference>
<gene>
    <name evidence="3" type="primary">ORF66020</name>
</gene>
<dbReference type="EMBL" id="HACG01021480">
    <property type="protein sequence ID" value="CEK68345.1"/>
    <property type="molecule type" value="Transcribed_RNA"/>
</dbReference>
<dbReference type="GO" id="GO:0031054">
    <property type="term" value="P:pre-miRNA processing"/>
    <property type="evidence" value="ECO:0007669"/>
    <property type="project" value="TreeGrafter"/>
</dbReference>
<sequence length="191" mass="22043">EQQHVSLDEDRDLHCFIGPSPCLIMQALTMSNANDFFSLERLETIGDSFLKYAITVYLYCSYPGIHEGKLSYLRSKQVSNYNLYRLGRRKCLAECMVSTKFEPYENWLPPGFIINEDRRRGPVPKVVIVTPESKVANTSRNFHLDETVDSVKRNEAVLFNKELEWIQKSQEADQLDDLEEPGQTTLVPYSL</sequence>
<feature type="non-terminal residue" evidence="3">
    <location>
        <position position="1"/>
    </location>
</feature>
<dbReference type="GO" id="GO:0006309">
    <property type="term" value="P:apoptotic DNA fragmentation"/>
    <property type="evidence" value="ECO:0007669"/>
    <property type="project" value="TreeGrafter"/>
</dbReference>